<dbReference type="GO" id="GO:0017070">
    <property type="term" value="F:U6 snRNA binding"/>
    <property type="evidence" value="ECO:0007669"/>
    <property type="project" value="TreeGrafter"/>
</dbReference>
<keyword evidence="4 5" id="KW-0694">RNA-binding</keyword>
<dbReference type="GO" id="GO:0008270">
    <property type="term" value="F:zinc ion binding"/>
    <property type="evidence" value="ECO:0007669"/>
    <property type="project" value="UniProtKB-KW"/>
</dbReference>
<feature type="region of interest" description="Disordered" evidence="7">
    <location>
        <begin position="279"/>
        <end position="305"/>
    </location>
</feature>
<dbReference type="GO" id="GO:0036002">
    <property type="term" value="F:pre-mRNA binding"/>
    <property type="evidence" value="ECO:0007669"/>
    <property type="project" value="TreeGrafter"/>
</dbReference>
<evidence type="ECO:0000256" key="3">
    <source>
        <dbReference type="ARBA" id="ARBA00022833"/>
    </source>
</evidence>
<dbReference type="Gene3D" id="3.30.70.330">
    <property type="match status" value="1"/>
</dbReference>
<feature type="region of interest" description="Disordered" evidence="7">
    <location>
        <begin position="367"/>
        <end position="389"/>
    </location>
</feature>
<dbReference type="InterPro" id="IPR035979">
    <property type="entry name" value="RBD_domain_sf"/>
</dbReference>
<dbReference type="PROSITE" id="PS50103">
    <property type="entry name" value="ZF_C3H1"/>
    <property type="match status" value="1"/>
</dbReference>
<dbReference type="InterPro" id="IPR012677">
    <property type="entry name" value="Nucleotide-bd_a/b_plait_sf"/>
</dbReference>
<feature type="domain" description="C3H1-type" evidence="9">
    <location>
        <begin position="126"/>
        <end position="148"/>
    </location>
</feature>
<dbReference type="GO" id="GO:0000974">
    <property type="term" value="C:Prp19 complex"/>
    <property type="evidence" value="ECO:0007669"/>
    <property type="project" value="TreeGrafter"/>
</dbReference>
<dbReference type="EMBL" id="CCKQ01018302">
    <property type="protein sequence ID" value="CDW90257.1"/>
    <property type="molecule type" value="Genomic_DNA"/>
</dbReference>
<evidence type="ECO:0000259" key="8">
    <source>
        <dbReference type="PROSITE" id="PS50102"/>
    </source>
</evidence>
<dbReference type="InterPro" id="IPR000571">
    <property type="entry name" value="Znf_CCCH"/>
</dbReference>
<keyword evidence="1 6" id="KW-0479">Metal-binding</keyword>
<keyword evidence="11" id="KW-1185">Reference proteome</keyword>
<evidence type="ECO:0000256" key="1">
    <source>
        <dbReference type="ARBA" id="ARBA00022723"/>
    </source>
</evidence>
<dbReference type="PANTHER" id="PTHR14089">
    <property type="entry name" value="PRE-MRNA-SPLICING FACTOR RBM22"/>
    <property type="match status" value="1"/>
</dbReference>
<dbReference type="Pfam" id="PF21369">
    <property type="entry name" value="STL11_N"/>
    <property type="match status" value="1"/>
</dbReference>
<evidence type="ECO:0000313" key="10">
    <source>
        <dbReference type="EMBL" id="CDW90257.1"/>
    </source>
</evidence>
<feature type="compositionally biased region" description="Basic residues" evidence="7">
    <location>
        <begin position="285"/>
        <end position="300"/>
    </location>
</feature>
<feature type="domain" description="RRM" evidence="8">
    <location>
        <begin position="201"/>
        <end position="275"/>
    </location>
</feature>
<dbReference type="GO" id="GO:0071006">
    <property type="term" value="C:U2-type catalytic step 1 spliceosome"/>
    <property type="evidence" value="ECO:0007669"/>
    <property type="project" value="TreeGrafter"/>
</dbReference>
<evidence type="ECO:0000256" key="4">
    <source>
        <dbReference type="ARBA" id="ARBA00022884"/>
    </source>
</evidence>
<accession>A0A078BAH4</accession>
<dbReference type="SUPFAM" id="SSF90229">
    <property type="entry name" value="CCCH zinc finger"/>
    <property type="match status" value="1"/>
</dbReference>
<dbReference type="InParanoid" id="A0A078BAH4"/>
<dbReference type="GO" id="GO:0071007">
    <property type="term" value="C:U2-type catalytic step 2 spliceosome"/>
    <property type="evidence" value="ECO:0007669"/>
    <property type="project" value="TreeGrafter"/>
</dbReference>
<evidence type="ECO:0000313" key="11">
    <source>
        <dbReference type="Proteomes" id="UP000039865"/>
    </source>
</evidence>
<dbReference type="PANTHER" id="PTHR14089:SF6">
    <property type="entry name" value="PRE-MRNA-SPLICING FACTOR RBM22"/>
    <property type="match status" value="1"/>
</dbReference>
<dbReference type="AlphaFoldDB" id="A0A078BAH4"/>
<evidence type="ECO:0000259" key="9">
    <source>
        <dbReference type="PROSITE" id="PS50103"/>
    </source>
</evidence>
<dbReference type="SMART" id="SM00356">
    <property type="entry name" value="ZnF_C3H1"/>
    <property type="match status" value="1"/>
</dbReference>
<dbReference type="Proteomes" id="UP000039865">
    <property type="component" value="Unassembled WGS sequence"/>
</dbReference>
<name>A0A078BAH4_STYLE</name>
<dbReference type="InterPro" id="IPR039171">
    <property type="entry name" value="Cwc2/Slt11"/>
</dbReference>
<dbReference type="InterPro" id="IPR000504">
    <property type="entry name" value="RRM_dom"/>
</dbReference>
<dbReference type="FunCoup" id="A0A078BAH4">
    <property type="interactions" value="552"/>
</dbReference>
<dbReference type="Gene3D" id="4.10.1000.10">
    <property type="entry name" value="Zinc finger, CCCH-type"/>
    <property type="match status" value="1"/>
</dbReference>
<feature type="zinc finger region" description="C3H1-type" evidence="6">
    <location>
        <begin position="126"/>
        <end position="148"/>
    </location>
</feature>
<dbReference type="SUPFAM" id="SSF54928">
    <property type="entry name" value="RNA-binding domain, RBD"/>
    <property type="match status" value="1"/>
</dbReference>
<dbReference type="OrthoDB" id="10259600at2759"/>
<sequence>MTKSEFARECKVCSRPFTVFRWKPGSSGRYKKTEVCCTCAKIKNVCQTCLFDLDFGLPVELRDKFIEQKELVAMPKDQTNRDFWANTMNQNIEKLELPYKNPEVQEALSHVAKNHLPSYKRNQAHVCTFYVRGECNRGVACPYRHTNITDEDLEGMKKGNGSIDQKIRDRFHGVNDPIAKKILDKVKEANLPKPPDDLNITTLFIGGVTDETVDDSTLRKLLEPFGKIKGIKMIHRQGCAFVSFHMRNSAERAIEAIFDRFFINNKRLKVLWAKAQLEAGGDKSKHQHKGGKQNPHHKEQKKANDDELQIEIEEETKDDGEVIQQQTFQDQEYITEQQAQKYQTEQIKKVGITQNEQLRKLMFNYDEEEEDNTNQNDRITAGNMISQQQ</sequence>
<reference evidence="10 11" key="1">
    <citation type="submission" date="2014-06" db="EMBL/GenBank/DDBJ databases">
        <authorList>
            <person name="Swart Estienne"/>
        </authorList>
    </citation>
    <scope>NUCLEOTIDE SEQUENCE [LARGE SCALE GENOMIC DNA]</scope>
    <source>
        <strain evidence="10 11">130c</strain>
    </source>
</reference>
<gene>
    <name evidence="10" type="primary">Contig17286.g18408</name>
    <name evidence="10" type="ORF">STYLEM_19399</name>
</gene>
<dbReference type="OMA" id="CPLRVQW"/>
<evidence type="ECO:0000256" key="6">
    <source>
        <dbReference type="PROSITE-ProRule" id="PRU00723"/>
    </source>
</evidence>
<dbReference type="InterPro" id="IPR048995">
    <property type="entry name" value="STL11/RBM22-like_N"/>
</dbReference>
<organism evidence="10 11">
    <name type="scientific">Stylonychia lemnae</name>
    <name type="common">Ciliate</name>
    <dbReference type="NCBI Taxonomy" id="5949"/>
    <lineage>
        <taxon>Eukaryota</taxon>
        <taxon>Sar</taxon>
        <taxon>Alveolata</taxon>
        <taxon>Ciliophora</taxon>
        <taxon>Intramacronucleata</taxon>
        <taxon>Spirotrichea</taxon>
        <taxon>Stichotrichia</taxon>
        <taxon>Sporadotrichida</taxon>
        <taxon>Oxytrichidae</taxon>
        <taxon>Stylonychinae</taxon>
        <taxon>Stylonychia</taxon>
    </lineage>
</organism>
<keyword evidence="2 6" id="KW-0863">Zinc-finger</keyword>
<dbReference type="Pfam" id="PF00076">
    <property type="entry name" value="RRM_1"/>
    <property type="match status" value="1"/>
</dbReference>
<keyword evidence="3 6" id="KW-0862">Zinc</keyword>
<dbReference type="PROSITE" id="PS50102">
    <property type="entry name" value="RRM"/>
    <property type="match status" value="1"/>
</dbReference>
<evidence type="ECO:0000256" key="7">
    <source>
        <dbReference type="SAM" id="MobiDB-lite"/>
    </source>
</evidence>
<dbReference type="SMART" id="SM00360">
    <property type="entry name" value="RRM"/>
    <property type="match status" value="1"/>
</dbReference>
<proteinExistence type="predicted"/>
<evidence type="ECO:0000256" key="5">
    <source>
        <dbReference type="PROSITE-ProRule" id="PRU00176"/>
    </source>
</evidence>
<dbReference type="InterPro" id="IPR036855">
    <property type="entry name" value="Znf_CCCH_sf"/>
</dbReference>
<evidence type="ECO:0000256" key="2">
    <source>
        <dbReference type="ARBA" id="ARBA00022771"/>
    </source>
</evidence>
<protein>
    <submittedName>
        <fullName evidence="10">Pre-mrna-splicing factor rbm22</fullName>
    </submittedName>
</protein>